<dbReference type="Gene3D" id="2.170.130.10">
    <property type="entry name" value="TonB-dependent receptor, plug domain"/>
    <property type="match status" value="1"/>
</dbReference>
<evidence type="ECO:0000256" key="12">
    <source>
        <dbReference type="ARBA" id="ARBA00023170"/>
    </source>
</evidence>
<keyword evidence="3 14" id="KW-0813">Transport</keyword>
<evidence type="ECO:0000256" key="5">
    <source>
        <dbReference type="ARBA" id="ARBA00022496"/>
    </source>
</evidence>
<dbReference type="InterPro" id="IPR012910">
    <property type="entry name" value="Plug_dom"/>
</dbReference>
<accession>A0A2U2DGS5</accession>
<dbReference type="Pfam" id="PF00593">
    <property type="entry name" value="TonB_dep_Rec_b-barrel"/>
    <property type="match status" value="1"/>
</dbReference>
<keyword evidence="6 14" id="KW-0812">Transmembrane</keyword>
<feature type="domain" description="Secretin/TonB short N-terminal" evidence="17">
    <location>
        <begin position="64"/>
        <end position="115"/>
    </location>
</feature>
<sequence length="820" mass="88920">MRGKVLRNRTMVLLAATMMAVFAVDGTGVTPAAAQALAGRQHSFNIPAKPIRQAMNDIVRATGINVIFPETAAASTTGRSVRGTMSTAQAISTLLSGSGLQFSFTNANTVTIVSIVQTDSAGVTGDATALAPIILAGEAGGVDGYVAETSTAGTKTDTPILEVPQTVNVVTRKEMDDRGVTDFNSAVAYTPGVRMIDYPGGQGMPDIYLRGFRAIGQFANYRDGLRNGFNSYDSDIEMYAFDRLDVLKGPSSVLYGQATPGGLVNTTTKRPTETPLREVEVQYGSFNRRQTALDFSGPANKDGTFLYRLTGLYRDSGTQIDHSPDDSLYIAPAFTWKPDDATSFTLLSNYQKTTKGGGEQSLPMDNTIFDNGVRIPSSTYLGVAGLTEWKVEGESVGNEFKHEFDNGWTYRQNARFSHSKVDYTAGFIWDWPTALVNGHFANIGTQKRPKTTSSFLFDNNVSGEIDIGPATHKITLGADYGYYSGKESRANSSNFITIDVLDPVYGGPALTYDPLWTDEKVVTSQFGIYAQDQLKWDNWILSLGGRYDWVNGKVYDNLSDSVTKTDDAAFSGRIGLGYMFDNGIVPYASYATSFQPDSSIDFSGNPFKPTRGQQYEAGIKYQPIGWNALFTASVFQITQQNVSTTDPLHIGYAVQQGEIRSRGFELEAKASLTKELSLTAGYSYTDARVTEDNPNTSGVSAIGSRSASVPYHTASLWLDYAFQDDAFDGLRLGAGLRYVGSSMAVMDTTTGSQVKVPGHTLLDASISYDFGAKNPDLNGLTLAVSGTNLTDEKYFTPSFYSNTVVYGNRRAINATLAYKW</sequence>
<evidence type="ECO:0000313" key="19">
    <source>
        <dbReference type="Proteomes" id="UP000245252"/>
    </source>
</evidence>
<dbReference type="InterPro" id="IPR011662">
    <property type="entry name" value="Secretin/TonB_short_N"/>
</dbReference>
<evidence type="ECO:0000259" key="17">
    <source>
        <dbReference type="SMART" id="SM00965"/>
    </source>
</evidence>
<dbReference type="InterPro" id="IPR036942">
    <property type="entry name" value="Beta-barrel_TonB_sf"/>
</dbReference>
<dbReference type="SMART" id="SM00965">
    <property type="entry name" value="STN"/>
    <property type="match status" value="1"/>
</dbReference>
<dbReference type="InterPro" id="IPR010105">
    <property type="entry name" value="TonB_sidphr_rcpt"/>
</dbReference>
<dbReference type="GO" id="GO:0015344">
    <property type="term" value="F:siderophore uptake transmembrane transporter activity"/>
    <property type="evidence" value="ECO:0007669"/>
    <property type="project" value="TreeGrafter"/>
</dbReference>
<feature type="signal peptide" evidence="16">
    <location>
        <begin position="1"/>
        <end position="23"/>
    </location>
</feature>
<dbReference type="Proteomes" id="UP000245252">
    <property type="component" value="Unassembled WGS sequence"/>
</dbReference>
<gene>
    <name evidence="18" type="ORF">DEM27_30910</name>
</gene>
<reference evidence="18 19" key="1">
    <citation type="submission" date="2018-05" db="EMBL/GenBank/DDBJ databases">
        <title>The draft genome of strain NS-104.</title>
        <authorList>
            <person name="Hang P."/>
            <person name="Jiang J."/>
        </authorList>
    </citation>
    <scope>NUCLEOTIDE SEQUENCE [LARGE SCALE GENOMIC DNA]</scope>
    <source>
        <strain evidence="18 19">NS-104</strain>
    </source>
</reference>
<dbReference type="Pfam" id="PF07715">
    <property type="entry name" value="Plug"/>
    <property type="match status" value="1"/>
</dbReference>
<evidence type="ECO:0000256" key="14">
    <source>
        <dbReference type="PROSITE-ProRule" id="PRU01360"/>
    </source>
</evidence>
<evidence type="ECO:0000256" key="16">
    <source>
        <dbReference type="SAM" id="SignalP"/>
    </source>
</evidence>
<keyword evidence="10 15" id="KW-0798">TonB box</keyword>
<evidence type="ECO:0000256" key="1">
    <source>
        <dbReference type="ARBA" id="ARBA00004571"/>
    </source>
</evidence>
<keyword evidence="19" id="KW-1185">Reference proteome</keyword>
<dbReference type="PROSITE" id="PS52016">
    <property type="entry name" value="TONB_DEPENDENT_REC_3"/>
    <property type="match status" value="1"/>
</dbReference>
<evidence type="ECO:0000256" key="8">
    <source>
        <dbReference type="ARBA" id="ARBA00023004"/>
    </source>
</evidence>
<keyword evidence="4 14" id="KW-1134">Transmembrane beta strand</keyword>
<evidence type="ECO:0000256" key="10">
    <source>
        <dbReference type="ARBA" id="ARBA00023077"/>
    </source>
</evidence>
<dbReference type="InterPro" id="IPR037066">
    <property type="entry name" value="Plug_dom_sf"/>
</dbReference>
<proteinExistence type="inferred from homology"/>
<dbReference type="SUPFAM" id="SSF56935">
    <property type="entry name" value="Porins"/>
    <property type="match status" value="1"/>
</dbReference>
<feature type="chain" id="PRO_5015564607" evidence="16">
    <location>
        <begin position="24"/>
        <end position="820"/>
    </location>
</feature>
<keyword evidence="13 14" id="KW-0998">Cell outer membrane</keyword>
<organism evidence="18 19">
    <name type="scientific">Metarhizobium album</name>
    <dbReference type="NCBI Taxonomy" id="2182425"/>
    <lineage>
        <taxon>Bacteria</taxon>
        <taxon>Pseudomonadati</taxon>
        <taxon>Pseudomonadota</taxon>
        <taxon>Alphaproteobacteria</taxon>
        <taxon>Hyphomicrobiales</taxon>
        <taxon>Rhizobiaceae</taxon>
        <taxon>Metarhizobium</taxon>
    </lineage>
</organism>
<keyword evidence="9" id="KW-0406">Ion transport</keyword>
<dbReference type="FunFam" id="2.170.130.10:FF:000001">
    <property type="entry name" value="Catecholate siderophore TonB-dependent receptor"/>
    <property type="match status" value="1"/>
</dbReference>
<dbReference type="PANTHER" id="PTHR32552">
    <property type="entry name" value="FERRICHROME IRON RECEPTOR-RELATED"/>
    <property type="match status" value="1"/>
</dbReference>
<evidence type="ECO:0000256" key="4">
    <source>
        <dbReference type="ARBA" id="ARBA00022452"/>
    </source>
</evidence>
<dbReference type="InterPro" id="IPR000531">
    <property type="entry name" value="Beta-barrel_TonB"/>
</dbReference>
<keyword evidence="7 16" id="KW-0732">Signal</keyword>
<evidence type="ECO:0000313" key="18">
    <source>
        <dbReference type="EMBL" id="PWE52468.1"/>
    </source>
</evidence>
<dbReference type="Gene3D" id="3.55.50.30">
    <property type="match status" value="1"/>
</dbReference>
<dbReference type="FunFam" id="2.40.170.20:FF:000005">
    <property type="entry name" value="TonB-dependent siderophore receptor"/>
    <property type="match status" value="1"/>
</dbReference>
<evidence type="ECO:0000256" key="3">
    <source>
        <dbReference type="ARBA" id="ARBA00022448"/>
    </source>
</evidence>
<evidence type="ECO:0000256" key="11">
    <source>
        <dbReference type="ARBA" id="ARBA00023136"/>
    </source>
</evidence>
<evidence type="ECO:0000256" key="2">
    <source>
        <dbReference type="ARBA" id="ARBA00009810"/>
    </source>
</evidence>
<dbReference type="GO" id="GO:0009279">
    <property type="term" value="C:cell outer membrane"/>
    <property type="evidence" value="ECO:0007669"/>
    <property type="project" value="UniProtKB-SubCell"/>
</dbReference>
<evidence type="ECO:0000256" key="6">
    <source>
        <dbReference type="ARBA" id="ARBA00022692"/>
    </source>
</evidence>
<evidence type="ECO:0000256" key="7">
    <source>
        <dbReference type="ARBA" id="ARBA00022729"/>
    </source>
</evidence>
<keyword evidence="5" id="KW-0410">Iron transport</keyword>
<comment type="subcellular location">
    <subcellularLocation>
        <location evidence="1 14">Cell outer membrane</location>
        <topology evidence="1 14">Multi-pass membrane protein</topology>
    </subcellularLocation>
</comment>
<keyword evidence="12 18" id="KW-0675">Receptor</keyword>
<comment type="caution">
    <text evidence="18">The sequence shown here is derived from an EMBL/GenBank/DDBJ whole genome shotgun (WGS) entry which is preliminary data.</text>
</comment>
<keyword evidence="8" id="KW-0408">Iron</keyword>
<dbReference type="AlphaFoldDB" id="A0A2U2DGS5"/>
<dbReference type="NCBIfam" id="TIGR01783">
    <property type="entry name" value="TonB-siderophor"/>
    <property type="match status" value="1"/>
</dbReference>
<dbReference type="Gene3D" id="2.40.170.20">
    <property type="entry name" value="TonB-dependent receptor, beta-barrel domain"/>
    <property type="match status" value="1"/>
</dbReference>
<evidence type="ECO:0000256" key="13">
    <source>
        <dbReference type="ARBA" id="ARBA00023237"/>
    </source>
</evidence>
<protein>
    <submittedName>
        <fullName evidence="18">TonB-dependent siderophore receptor</fullName>
    </submittedName>
</protein>
<dbReference type="InterPro" id="IPR039426">
    <property type="entry name" value="TonB-dep_rcpt-like"/>
</dbReference>
<dbReference type="OrthoDB" id="9760333at2"/>
<dbReference type="PANTHER" id="PTHR32552:SF68">
    <property type="entry name" value="FERRICHROME OUTER MEMBRANE TRANSPORTER_PHAGE RECEPTOR"/>
    <property type="match status" value="1"/>
</dbReference>
<dbReference type="GO" id="GO:0015891">
    <property type="term" value="P:siderophore transport"/>
    <property type="evidence" value="ECO:0007669"/>
    <property type="project" value="InterPro"/>
</dbReference>
<evidence type="ECO:0000256" key="9">
    <source>
        <dbReference type="ARBA" id="ARBA00023065"/>
    </source>
</evidence>
<evidence type="ECO:0000256" key="15">
    <source>
        <dbReference type="RuleBase" id="RU003357"/>
    </source>
</evidence>
<keyword evidence="11 14" id="KW-0472">Membrane</keyword>
<name>A0A2U2DGS5_9HYPH</name>
<dbReference type="CDD" id="cd01347">
    <property type="entry name" value="ligand_gated_channel"/>
    <property type="match status" value="1"/>
</dbReference>
<dbReference type="EMBL" id="QFBC01000025">
    <property type="protein sequence ID" value="PWE52468.1"/>
    <property type="molecule type" value="Genomic_DNA"/>
</dbReference>
<comment type="similarity">
    <text evidence="2 14 15">Belongs to the TonB-dependent receptor family.</text>
</comment>
<dbReference type="GO" id="GO:0038023">
    <property type="term" value="F:signaling receptor activity"/>
    <property type="evidence" value="ECO:0007669"/>
    <property type="project" value="InterPro"/>
</dbReference>